<sequence length="140" mass="16108">MNDPRTYRAPVRRQSSRVTESPPPPYADVTTETPAPDLVTDRHQQTSVEYNKSLCRILKELWNRLRNHKTSMILAPIFFLLSAVWFAALVIGGEKRWECPNNPKIATWLIINGVMGIVFSWLMAFLVRLFTNFVSSISEK</sequence>
<comment type="caution">
    <text evidence="3">The sequence shown here is derived from an EMBL/GenBank/DDBJ whole genome shotgun (WGS) entry which is preliminary data.</text>
</comment>
<dbReference type="EMBL" id="CAJNOE010000013">
    <property type="protein sequence ID" value="CAF0728891.1"/>
    <property type="molecule type" value="Genomic_DNA"/>
</dbReference>
<proteinExistence type="predicted"/>
<name>A0A813MT04_9BILA</name>
<evidence type="ECO:0000313" key="5">
    <source>
        <dbReference type="Proteomes" id="UP000663860"/>
    </source>
</evidence>
<dbReference type="EMBL" id="CAJOBB010002930">
    <property type="protein sequence ID" value="CAF4009143.1"/>
    <property type="molecule type" value="Genomic_DNA"/>
</dbReference>
<feature type="transmembrane region" description="Helical" evidence="2">
    <location>
        <begin position="105"/>
        <end position="130"/>
    </location>
</feature>
<organism evidence="3 5">
    <name type="scientific">Adineta steineri</name>
    <dbReference type="NCBI Taxonomy" id="433720"/>
    <lineage>
        <taxon>Eukaryota</taxon>
        <taxon>Metazoa</taxon>
        <taxon>Spiralia</taxon>
        <taxon>Gnathifera</taxon>
        <taxon>Rotifera</taxon>
        <taxon>Eurotatoria</taxon>
        <taxon>Bdelloidea</taxon>
        <taxon>Adinetida</taxon>
        <taxon>Adinetidae</taxon>
        <taxon>Adineta</taxon>
    </lineage>
</organism>
<feature type="transmembrane region" description="Helical" evidence="2">
    <location>
        <begin position="73"/>
        <end position="93"/>
    </location>
</feature>
<evidence type="ECO:0000256" key="2">
    <source>
        <dbReference type="SAM" id="Phobius"/>
    </source>
</evidence>
<evidence type="ECO:0000256" key="1">
    <source>
        <dbReference type="SAM" id="MobiDB-lite"/>
    </source>
</evidence>
<dbReference type="Proteomes" id="UP000663860">
    <property type="component" value="Unassembled WGS sequence"/>
</dbReference>
<reference evidence="3" key="1">
    <citation type="submission" date="2021-02" db="EMBL/GenBank/DDBJ databases">
        <authorList>
            <person name="Nowell W R."/>
        </authorList>
    </citation>
    <scope>NUCLEOTIDE SEQUENCE</scope>
</reference>
<protein>
    <submittedName>
        <fullName evidence="3">Uncharacterized protein</fullName>
    </submittedName>
</protein>
<evidence type="ECO:0000313" key="3">
    <source>
        <dbReference type="EMBL" id="CAF0728891.1"/>
    </source>
</evidence>
<keyword evidence="2" id="KW-0812">Transmembrane</keyword>
<gene>
    <name evidence="3" type="ORF">IZO911_LOCUS2693</name>
    <name evidence="4" type="ORF">KXQ929_LOCUS28961</name>
</gene>
<dbReference type="Proteomes" id="UP000663868">
    <property type="component" value="Unassembled WGS sequence"/>
</dbReference>
<accession>A0A813MT04</accession>
<feature type="region of interest" description="Disordered" evidence="1">
    <location>
        <begin position="1"/>
        <end position="44"/>
    </location>
</feature>
<keyword evidence="2" id="KW-1133">Transmembrane helix</keyword>
<keyword evidence="2" id="KW-0472">Membrane</keyword>
<dbReference type="AlphaFoldDB" id="A0A813MT04"/>
<evidence type="ECO:0000313" key="4">
    <source>
        <dbReference type="EMBL" id="CAF4009143.1"/>
    </source>
</evidence>